<name>A0ACB0LUZ3_TRIPR</name>
<comment type="caution">
    <text evidence="1">The sequence shown here is derived from an EMBL/GenBank/DDBJ whole genome shotgun (WGS) entry which is preliminary data.</text>
</comment>
<keyword evidence="2" id="KW-1185">Reference proteome</keyword>
<proteinExistence type="predicted"/>
<gene>
    <name evidence="1" type="ORF">MILVUS5_LOCUS36834</name>
</gene>
<sequence length="198" mass="22960">MMASHTTLEEKFDELQKAEETPQISAPKIQKVPEYLRNRKEFKNYYLPRRIAQDLHKKILDKIDELKGLFAEDVLTATGESLKGFSSLDEKLSWVLFIDGCSLLYFLAAMNADDNAEEILIIKLDQLSVVMTDVLLLENQLPYLVLNLLWKNDNETGLNEIMENFVEFNLWGTAENETYKSEDNTKNFLKCHKSEFGR</sequence>
<dbReference type="Proteomes" id="UP001177021">
    <property type="component" value="Unassembled WGS sequence"/>
</dbReference>
<accession>A0ACB0LUZ3</accession>
<evidence type="ECO:0000313" key="2">
    <source>
        <dbReference type="Proteomes" id="UP001177021"/>
    </source>
</evidence>
<reference evidence="1" key="1">
    <citation type="submission" date="2023-10" db="EMBL/GenBank/DDBJ databases">
        <authorList>
            <person name="Rodriguez Cubillos JULIANA M."/>
            <person name="De Vega J."/>
        </authorList>
    </citation>
    <scope>NUCLEOTIDE SEQUENCE</scope>
</reference>
<protein>
    <submittedName>
        <fullName evidence="1">Uncharacterized protein</fullName>
    </submittedName>
</protein>
<evidence type="ECO:0000313" key="1">
    <source>
        <dbReference type="EMBL" id="CAJ2673341.1"/>
    </source>
</evidence>
<dbReference type="EMBL" id="CASHSV030000716">
    <property type="protein sequence ID" value="CAJ2673341.1"/>
    <property type="molecule type" value="Genomic_DNA"/>
</dbReference>
<organism evidence="1 2">
    <name type="scientific">Trifolium pratense</name>
    <name type="common">Red clover</name>
    <dbReference type="NCBI Taxonomy" id="57577"/>
    <lineage>
        <taxon>Eukaryota</taxon>
        <taxon>Viridiplantae</taxon>
        <taxon>Streptophyta</taxon>
        <taxon>Embryophyta</taxon>
        <taxon>Tracheophyta</taxon>
        <taxon>Spermatophyta</taxon>
        <taxon>Magnoliopsida</taxon>
        <taxon>eudicotyledons</taxon>
        <taxon>Gunneridae</taxon>
        <taxon>Pentapetalae</taxon>
        <taxon>rosids</taxon>
        <taxon>fabids</taxon>
        <taxon>Fabales</taxon>
        <taxon>Fabaceae</taxon>
        <taxon>Papilionoideae</taxon>
        <taxon>50 kb inversion clade</taxon>
        <taxon>NPAAA clade</taxon>
        <taxon>Hologalegina</taxon>
        <taxon>IRL clade</taxon>
        <taxon>Trifolieae</taxon>
        <taxon>Trifolium</taxon>
    </lineage>
</organism>